<comment type="subunit">
    <text evidence="9">At low DSF concentrations, interacts with RpfF.</text>
</comment>
<dbReference type="CDD" id="cd00130">
    <property type="entry name" value="PAS"/>
    <property type="match status" value="1"/>
</dbReference>
<dbReference type="SUPFAM" id="SSF47384">
    <property type="entry name" value="Homodimeric domain of signal transducing histidine kinase"/>
    <property type="match status" value="1"/>
</dbReference>
<accession>A0A0X8JKH4</accession>
<evidence type="ECO:0000256" key="9">
    <source>
        <dbReference type="ARBA" id="ARBA00064003"/>
    </source>
</evidence>
<dbReference type="SMART" id="SM00091">
    <property type="entry name" value="PAS"/>
    <property type="match status" value="1"/>
</dbReference>
<dbReference type="CDD" id="cd17546">
    <property type="entry name" value="REC_hyHK_CKI1_RcsC-like"/>
    <property type="match status" value="1"/>
</dbReference>
<dbReference type="InterPro" id="IPR036097">
    <property type="entry name" value="HisK_dim/P_sf"/>
</dbReference>
<dbReference type="FunFam" id="3.30.565.10:FF:000010">
    <property type="entry name" value="Sensor histidine kinase RcsC"/>
    <property type="match status" value="1"/>
</dbReference>
<dbReference type="STRING" id="44742.AXF13_09630"/>
<dbReference type="Pfam" id="PF01590">
    <property type="entry name" value="GAF"/>
    <property type="match status" value="1"/>
</dbReference>
<dbReference type="InterPro" id="IPR004358">
    <property type="entry name" value="Sig_transdc_His_kin-like_C"/>
</dbReference>
<dbReference type="InterPro" id="IPR005467">
    <property type="entry name" value="His_kinase_dom"/>
</dbReference>
<dbReference type="AlphaFoldDB" id="A0A0X8JKH4"/>
<evidence type="ECO:0000256" key="11">
    <source>
        <dbReference type="PROSITE-ProRule" id="PRU00169"/>
    </source>
</evidence>
<dbReference type="SUPFAM" id="SSF55785">
    <property type="entry name" value="PYP-like sensor domain (PAS domain)"/>
    <property type="match status" value="1"/>
</dbReference>
<dbReference type="FunFam" id="1.10.287.130:FF:000002">
    <property type="entry name" value="Two-component osmosensing histidine kinase"/>
    <property type="match status" value="1"/>
</dbReference>
<dbReference type="InterPro" id="IPR000014">
    <property type="entry name" value="PAS"/>
</dbReference>
<dbReference type="CDD" id="cd00082">
    <property type="entry name" value="HisKA"/>
    <property type="match status" value="1"/>
</dbReference>
<dbReference type="PRINTS" id="PR00344">
    <property type="entry name" value="BCTRLSENSOR"/>
</dbReference>
<dbReference type="Gene3D" id="1.10.287.130">
    <property type="match status" value="1"/>
</dbReference>
<dbReference type="InterPro" id="IPR003594">
    <property type="entry name" value="HATPase_dom"/>
</dbReference>
<organism evidence="14 15">
    <name type="scientific">Desulfovibrio fairfieldensis</name>
    <dbReference type="NCBI Taxonomy" id="44742"/>
    <lineage>
        <taxon>Bacteria</taxon>
        <taxon>Pseudomonadati</taxon>
        <taxon>Thermodesulfobacteriota</taxon>
        <taxon>Desulfovibrionia</taxon>
        <taxon>Desulfovibrionales</taxon>
        <taxon>Desulfovibrionaceae</taxon>
        <taxon>Desulfovibrio</taxon>
    </lineage>
</organism>
<dbReference type="PROSITE" id="PS50109">
    <property type="entry name" value="HIS_KIN"/>
    <property type="match status" value="1"/>
</dbReference>
<evidence type="ECO:0000313" key="15">
    <source>
        <dbReference type="Proteomes" id="UP000069241"/>
    </source>
</evidence>
<gene>
    <name evidence="14" type="ORF">AXF13_09630</name>
</gene>
<dbReference type="Gene3D" id="3.40.50.2300">
    <property type="match status" value="1"/>
</dbReference>
<dbReference type="InterPro" id="IPR011006">
    <property type="entry name" value="CheY-like_superfamily"/>
</dbReference>
<dbReference type="Gene3D" id="3.30.565.10">
    <property type="entry name" value="Histidine kinase-like ATPase, C-terminal domain"/>
    <property type="match status" value="1"/>
</dbReference>
<evidence type="ECO:0000256" key="4">
    <source>
        <dbReference type="ARBA" id="ARBA00022679"/>
    </source>
</evidence>
<dbReference type="SMART" id="SM00388">
    <property type="entry name" value="HisKA"/>
    <property type="match status" value="1"/>
</dbReference>
<dbReference type="InterPro" id="IPR003018">
    <property type="entry name" value="GAF"/>
</dbReference>
<dbReference type="InterPro" id="IPR036890">
    <property type="entry name" value="HATPase_C_sf"/>
</dbReference>
<dbReference type="GO" id="GO:0005524">
    <property type="term" value="F:ATP binding"/>
    <property type="evidence" value="ECO:0007669"/>
    <property type="project" value="UniProtKB-KW"/>
</dbReference>
<dbReference type="SMART" id="SM00448">
    <property type="entry name" value="REC"/>
    <property type="match status" value="1"/>
</dbReference>
<feature type="modified residue" description="4-aspartylphosphate" evidence="11">
    <location>
        <position position="753"/>
    </location>
</feature>
<dbReference type="SMART" id="SM00065">
    <property type="entry name" value="GAF"/>
    <property type="match status" value="1"/>
</dbReference>
<dbReference type="Proteomes" id="UP000069241">
    <property type="component" value="Chromosome"/>
</dbReference>
<dbReference type="EMBL" id="CP014229">
    <property type="protein sequence ID" value="AMD90356.1"/>
    <property type="molecule type" value="Genomic_DNA"/>
</dbReference>
<dbReference type="PANTHER" id="PTHR45339:SF5">
    <property type="entry name" value="HISTIDINE KINASE"/>
    <property type="match status" value="1"/>
</dbReference>
<dbReference type="GO" id="GO:0000155">
    <property type="term" value="F:phosphorelay sensor kinase activity"/>
    <property type="evidence" value="ECO:0007669"/>
    <property type="project" value="InterPro"/>
</dbReference>
<dbReference type="SMART" id="SM00387">
    <property type="entry name" value="HATPase_c"/>
    <property type="match status" value="1"/>
</dbReference>
<keyword evidence="15" id="KW-1185">Reference proteome</keyword>
<dbReference type="InterPro" id="IPR029016">
    <property type="entry name" value="GAF-like_dom_sf"/>
</dbReference>
<dbReference type="PANTHER" id="PTHR45339">
    <property type="entry name" value="HYBRID SIGNAL TRANSDUCTION HISTIDINE KINASE J"/>
    <property type="match status" value="1"/>
</dbReference>
<evidence type="ECO:0000256" key="5">
    <source>
        <dbReference type="ARBA" id="ARBA00022741"/>
    </source>
</evidence>
<dbReference type="GO" id="GO:0006355">
    <property type="term" value="P:regulation of DNA-templated transcription"/>
    <property type="evidence" value="ECO:0007669"/>
    <property type="project" value="InterPro"/>
</dbReference>
<dbReference type="Pfam" id="PF00512">
    <property type="entry name" value="HisKA"/>
    <property type="match status" value="1"/>
</dbReference>
<feature type="domain" description="Histidine kinase" evidence="12">
    <location>
        <begin position="458"/>
        <end position="679"/>
    </location>
</feature>
<evidence type="ECO:0000256" key="6">
    <source>
        <dbReference type="ARBA" id="ARBA00022777"/>
    </source>
</evidence>
<evidence type="ECO:0000259" key="13">
    <source>
        <dbReference type="PROSITE" id="PS50110"/>
    </source>
</evidence>
<dbReference type="SUPFAM" id="SSF52172">
    <property type="entry name" value="CheY-like"/>
    <property type="match status" value="1"/>
</dbReference>
<evidence type="ECO:0000256" key="8">
    <source>
        <dbReference type="ARBA" id="ARBA00023012"/>
    </source>
</evidence>
<protein>
    <recommendedName>
        <fullName evidence="10">Sensory/regulatory protein RpfC</fullName>
        <ecNumber evidence="2">2.7.13.3</ecNumber>
    </recommendedName>
</protein>
<keyword evidence="7" id="KW-0067">ATP-binding</keyword>
<dbReference type="Gene3D" id="3.30.450.20">
    <property type="entry name" value="PAS domain"/>
    <property type="match status" value="1"/>
</dbReference>
<keyword evidence="6 14" id="KW-0418">Kinase</keyword>
<name>A0A0X8JKH4_9BACT</name>
<dbReference type="SUPFAM" id="SSF55781">
    <property type="entry name" value="GAF domain-like"/>
    <property type="match status" value="1"/>
</dbReference>
<feature type="domain" description="Response regulatory" evidence="13">
    <location>
        <begin position="704"/>
        <end position="821"/>
    </location>
</feature>
<dbReference type="EC" id="2.7.13.3" evidence="2"/>
<dbReference type="RefSeq" id="WP_062252919.1">
    <property type="nucleotide sequence ID" value="NZ_CP014229.1"/>
</dbReference>
<evidence type="ECO:0000256" key="7">
    <source>
        <dbReference type="ARBA" id="ARBA00022840"/>
    </source>
</evidence>
<dbReference type="Pfam" id="PF00989">
    <property type="entry name" value="PAS"/>
    <property type="match status" value="1"/>
</dbReference>
<evidence type="ECO:0000256" key="2">
    <source>
        <dbReference type="ARBA" id="ARBA00012438"/>
    </source>
</evidence>
<evidence type="ECO:0000259" key="12">
    <source>
        <dbReference type="PROSITE" id="PS50109"/>
    </source>
</evidence>
<dbReference type="InterPro" id="IPR035965">
    <property type="entry name" value="PAS-like_dom_sf"/>
</dbReference>
<keyword evidence="4" id="KW-0808">Transferase</keyword>
<dbReference type="InterPro" id="IPR001789">
    <property type="entry name" value="Sig_transdc_resp-reg_receiver"/>
</dbReference>
<dbReference type="PROSITE" id="PS50110">
    <property type="entry name" value="RESPONSE_REGULATORY"/>
    <property type="match status" value="1"/>
</dbReference>
<evidence type="ECO:0000256" key="10">
    <source>
        <dbReference type="ARBA" id="ARBA00068150"/>
    </source>
</evidence>
<dbReference type="KEGG" id="dfi:AXF13_09630"/>
<dbReference type="InterPro" id="IPR003661">
    <property type="entry name" value="HisK_dim/P_dom"/>
</dbReference>
<reference evidence="15" key="1">
    <citation type="submission" date="2016-02" db="EMBL/GenBank/DDBJ databases">
        <authorList>
            <person name="Holder M.E."/>
            <person name="Ajami N.J."/>
            <person name="Petrosino J.F."/>
        </authorList>
    </citation>
    <scope>NUCLEOTIDE SEQUENCE [LARGE SCALE GENOMIC DNA]</scope>
    <source>
        <strain evidence="15">CCUG 45958</strain>
    </source>
</reference>
<comment type="catalytic activity">
    <reaction evidence="1">
        <text>ATP + protein L-histidine = ADP + protein N-phospho-L-histidine.</text>
        <dbReference type="EC" id="2.7.13.3"/>
    </reaction>
</comment>
<dbReference type="Pfam" id="PF02518">
    <property type="entry name" value="HATPase_c"/>
    <property type="match status" value="1"/>
</dbReference>
<keyword evidence="3 11" id="KW-0597">Phosphoprotein</keyword>
<dbReference type="SUPFAM" id="SSF55874">
    <property type="entry name" value="ATPase domain of HSP90 chaperone/DNA topoisomerase II/histidine kinase"/>
    <property type="match status" value="1"/>
</dbReference>
<dbReference type="InterPro" id="IPR013767">
    <property type="entry name" value="PAS_fold"/>
</dbReference>
<keyword evidence="8" id="KW-0902">Two-component regulatory system</keyword>
<evidence type="ECO:0000313" key="14">
    <source>
        <dbReference type="EMBL" id="AMD90356.1"/>
    </source>
</evidence>
<keyword evidence="5" id="KW-0547">Nucleotide-binding</keyword>
<proteinExistence type="predicted"/>
<evidence type="ECO:0000256" key="1">
    <source>
        <dbReference type="ARBA" id="ARBA00000085"/>
    </source>
</evidence>
<evidence type="ECO:0000256" key="3">
    <source>
        <dbReference type="ARBA" id="ARBA00022553"/>
    </source>
</evidence>
<dbReference type="CDD" id="cd16922">
    <property type="entry name" value="HATPase_EvgS-ArcB-TorS-like"/>
    <property type="match status" value="1"/>
</dbReference>
<dbReference type="Pfam" id="PF00072">
    <property type="entry name" value="Response_reg"/>
    <property type="match status" value="1"/>
</dbReference>
<sequence length="823" mass="90938">MTSLRGAHSGTEELLRLFPCPLVILDMEQRVLFAGPELPPPFSADRFPVGGFFGAALNGPQRKSFQAAWETALTGRAAETLLAMGGGAKERFFFLRLVMRRMAGELCCWLMLHDVTSFRAHASESLSERLRQCLDAAPIAYSLWDAHMRVVDCNEAAVRLFGLPDKQNFLKRFFELSPERQCDGSPSEATILQKLRQAFMEGHAKFPWTHCTITGDPMPVEVSLERLEIRGECYVAGYVYELREIRRLEEALRKRNEDLRHSNSLLRVVNKAAEMLLVGEGNGDIGGTAYRMLAALGTAARVDRAYVWANRVGEDGRLYCDKLHEWSGGAGPRQQEELLKNVSYDDVLPTWQRAFSEGRAVTGLVRRMSPKEREILEPQGVLSLLVTPILLDGGVWGFIGFDDCHWERQWNGAEEEALRASGILLGASIRRRELNRALRLAKDEAEAGTRAKSDFLARMSHEIRTPMNAVLGMCHLLLNTGLSEQQRDYLGKTRQAAHNLLDVINDILDFSKIESGKFDVETAPFSLADMLDGIRDVGGVRAAEKGIRLSVAASPDMPGELVGDALRVSQVLINLVSNAVKFTERGEVAVSVSPRHRREDSLLALFEVRDTGIGMSREEVARIFRPFTQTDTSITRRYGGTGLGLVICKELVEMMGGKISVSSEPGRGSIFCFELPFKLPDAAIPAAVWPDGETAPAVQLAGRRVLVVEDNEINQEVATAILAEAGLEVGIAANGADAVREAAANRYDLILMDVQMPLMDGLEATRRIRALPGVPADLPIIAMTAHAMRGDWEKSLAAGMNDHLTKPIDPLRLFTALERWLKA</sequence>
<dbReference type="Gene3D" id="3.30.450.40">
    <property type="match status" value="1"/>
</dbReference>